<evidence type="ECO:0000256" key="2">
    <source>
        <dbReference type="ARBA" id="ARBA00005731"/>
    </source>
</evidence>
<feature type="transmembrane region" description="Helical" evidence="6">
    <location>
        <begin position="6"/>
        <end position="29"/>
    </location>
</feature>
<evidence type="ECO:0000256" key="3">
    <source>
        <dbReference type="ARBA" id="ARBA00022692"/>
    </source>
</evidence>
<dbReference type="InterPro" id="IPR012435">
    <property type="entry name" value="TMEM144"/>
</dbReference>
<reference evidence="7 8" key="1">
    <citation type="submission" date="2024-10" db="EMBL/GenBank/DDBJ databases">
        <title>Updated reference genomes for cyclostephanoid diatoms.</title>
        <authorList>
            <person name="Roberts W.R."/>
            <person name="Alverson A.J."/>
        </authorList>
    </citation>
    <scope>NUCLEOTIDE SEQUENCE [LARGE SCALE GENOMIC DNA]</scope>
    <source>
        <strain evidence="7 8">AJA276-08</strain>
    </source>
</reference>
<keyword evidence="8" id="KW-1185">Reference proteome</keyword>
<sequence>MSSDSSSAVIGWFAALVGTIGFGSFAVPIKGDAADSVNIDPLVMQSYKTIMCLNAGIAISQGIVSSSIVTVSFIWGHFVFHEPVNNQLAAYAAVVVIMTGLIGMSYFSSTESLSNGSASSHSEEEHVQDLLRNKDFSFQNDETADLGPLEITQQISRFRRHDILIHGRSYSRRNLGRLSALMCGVWGGSILVPMHYSTGNTSGLGYVISFSTGALAVTITLWILRFGYNLFTTKSVMDSFNALPSFHFRVMMLPGAISGTVWSIGNVGSILAVEYLGQGVGYSASQAALFVSGMWGICYFKEVVNPSVIVKWFLSALLTISGILLLGYVSSPAGPGRR</sequence>
<keyword evidence="4 6" id="KW-1133">Transmembrane helix</keyword>
<accession>A0ABD3PGU9</accession>
<feature type="transmembrane region" description="Helical" evidence="6">
    <location>
        <begin position="312"/>
        <end position="330"/>
    </location>
</feature>
<keyword evidence="5 6" id="KW-0472">Membrane</keyword>
<dbReference type="Pfam" id="PF07857">
    <property type="entry name" value="TMEM144"/>
    <property type="match status" value="1"/>
</dbReference>
<feature type="transmembrane region" description="Helical" evidence="6">
    <location>
        <begin position="178"/>
        <end position="196"/>
    </location>
</feature>
<gene>
    <name evidence="7" type="ORF">ACHAW5_009339</name>
</gene>
<protein>
    <recommendedName>
        <fullName evidence="9">EamA domain-containing protein</fullName>
    </recommendedName>
</protein>
<proteinExistence type="inferred from homology"/>
<evidence type="ECO:0008006" key="9">
    <source>
        <dbReference type="Google" id="ProtNLM"/>
    </source>
</evidence>
<dbReference type="InterPro" id="IPR010651">
    <property type="entry name" value="Sugar_transport"/>
</dbReference>
<evidence type="ECO:0000313" key="8">
    <source>
        <dbReference type="Proteomes" id="UP001530315"/>
    </source>
</evidence>
<evidence type="ECO:0000256" key="4">
    <source>
        <dbReference type="ARBA" id="ARBA00022989"/>
    </source>
</evidence>
<evidence type="ECO:0000313" key="7">
    <source>
        <dbReference type="EMBL" id="KAL3787330.1"/>
    </source>
</evidence>
<keyword evidence="3 6" id="KW-0812">Transmembrane</keyword>
<name>A0ABD3PGU9_9STRA</name>
<dbReference type="Proteomes" id="UP001530315">
    <property type="component" value="Unassembled WGS sequence"/>
</dbReference>
<evidence type="ECO:0000256" key="1">
    <source>
        <dbReference type="ARBA" id="ARBA00004141"/>
    </source>
</evidence>
<feature type="transmembrane region" description="Helical" evidence="6">
    <location>
        <begin position="208"/>
        <end position="231"/>
    </location>
</feature>
<evidence type="ECO:0000256" key="6">
    <source>
        <dbReference type="SAM" id="Phobius"/>
    </source>
</evidence>
<comment type="similarity">
    <text evidence="2">Belongs to the TMEM144 family.</text>
</comment>
<comment type="subcellular location">
    <subcellularLocation>
        <location evidence="1">Membrane</location>
        <topology evidence="1">Multi-pass membrane protein</topology>
    </subcellularLocation>
</comment>
<evidence type="ECO:0000256" key="5">
    <source>
        <dbReference type="ARBA" id="ARBA00023136"/>
    </source>
</evidence>
<organism evidence="7 8">
    <name type="scientific">Stephanodiscus triporus</name>
    <dbReference type="NCBI Taxonomy" id="2934178"/>
    <lineage>
        <taxon>Eukaryota</taxon>
        <taxon>Sar</taxon>
        <taxon>Stramenopiles</taxon>
        <taxon>Ochrophyta</taxon>
        <taxon>Bacillariophyta</taxon>
        <taxon>Coscinodiscophyceae</taxon>
        <taxon>Thalassiosirophycidae</taxon>
        <taxon>Stephanodiscales</taxon>
        <taxon>Stephanodiscaceae</taxon>
        <taxon>Stephanodiscus</taxon>
    </lineage>
</organism>
<dbReference type="EMBL" id="JALLAZ020000785">
    <property type="protein sequence ID" value="KAL3787330.1"/>
    <property type="molecule type" value="Genomic_DNA"/>
</dbReference>
<feature type="transmembrane region" description="Helical" evidence="6">
    <location>
        <begin position="88"/>
        <end position="107"/>
    </location>
</feature>
<dbReference type="PANTHER" id="PTHR16119:SF17">
    <property type="entry name" value="TRANSMEMBRANE PROTEIN 144"/>
    <property type="match status" value="1"/>
</dbReference>
<feature type="transmembrane region" description="Helical" evidence="6">
    <location>
        <begin position="252"/>
        <end position="273"/>
    </location>
</feature>
<dbReference type="GO" id="GO:0016020">
    <property type="term" value="C:membrane"/>
    <property type="evidence" value="ECO:0007669"/>
    <property type="project" value="UniProtKB-SubCell"/>
</dbReference>
<comment type="caution">
    <text evidence="7">The sequence shown here is derived from an EMBL/GenBank/DDBJ whole genome shotgun (WGS) entry which is preliminary data.</text>
</comment>
<feature type="transmembrane region" description="Helical" evidence="6">
    <location>
        <begin position="279"/>
        <end position="300"/>
    </location>
</feature>
<dbReference type="PANTHER" id="PTHR16119">
    <property type="entry name" value="TRANSMEMBRANE PROTEIN 144"/>
    <property type="match status" value="1"/>
</dbReference>
<dbReference type="AlphaFoldDB" id="A0ABD3PGU9"/>
<feature type="transmembrane region" description="Helical" evidence="6">
    <location>
        <begin position="50"/>
        <end position="76"/>
    </location>
</feature>